<dbReference type="Pfam" id="PF00069">
    <property type="entry name" value="Pkinase"/>
    <property type="match status" value="1"/>
</dbReference>
<evidence type="ECO:0000256" key="4">
    <source>
        <dbReference type="ARBA" id="ARBA00022741"/>
    </source>
</evidence>
<dbReference type="InterPro" id="IPR051131">
    <property type="entry name" value="NEK_Ser/Thr_kinase_NIMA"/>
</dbReference>
<evidence type="ECO:0000256" key="3">
    <source>
        <dbReference type="ARBA" id="ARBA00022679"/>
    </source>
</evidence>
<keyword evidence="11" id="KW-1185">Reference proteome</keyword>
<dbReference type="CDD" id="cd00180">
    <property type="entry name" value="PKc"/>
    <property type="match status" value="1"/>
</dbReference>
<sequence length="133" mass="14908">MVSGKHPNIVEYFECFEEIGVIHLVLEYCSKGNLNNVIHSKRFREGGEKLTAKLVYQVAGALHFLRDLLIVHRDVKPSNLVFAEDEVVKLTDFGCACLADNPVQDLTDIKGTPIFFSPEIHQLPRGSSRRGLS</sequence>
<keyword evidence="5" id="KW-0418">Kinase</keyword>
<keyword evidence="3" id="KW-0808">Transferase</keyword>
<evidence type="ECO:0000259" key="9">
    <source>
        <dbReference type="PROSITE" id="PS50011"/>
    </source>
</evidence>
<dbReference type="AlphaFoldDB" id="A0A812IHY4"/>
<dbReference type="InterPro" id="IPR008271">
    <property type="entry name" value="Ser/Thr_kinase_AS"/>
</dbReference>
<comment type="caution">
    <text evidence="10">The sequence shown here is derived from an EMBL/GenBank/DDBJ whole genome shotgun (WGS) entry which is preliminary data.</text>
</comment>
<dbReference type="GO" id="GO:0005524">
    <property type="term" value="F:ATP binding"/>
    <property type="evidence" value="ECO:0007669"/>
    <property type="project" value="UniProtKB-KW"/>
</dbReference>
<dbReference type="InterPro" id="IPR011009">
    <property type="entry name" value="Kinase-like_dom_sf"/>
</dbReference>
<dbReference type="GO" id="GO:0004674">
    <property type="term" value="F:protein serine/threonine kinase activity"/>
    <property type="evidence" value="ECO:0007669"/>
    <property type="project" value="UniProtKB-KW"/>
</dbReference>
<comment type="catalytic activity">
    <reaction evidence="8">
        <text>L-seryl-[protein] + ATP = O-phospho-L-seryl-[protein] + ADP + H(+)</text>
        <dbReference type="Rhea" id="RHEA:17989"/>
        <dbReference type="Rhea" id="RHEA-COMP:9863"/>
        <dbReference type="Rhea" id="RHEA-COMP:11604"/>
        <dbReference type="ChEBI" id="CHEBI:15378"/>
        <dbReference type="ChEBI" id="CHEBI:29999"/>
        <dbReference type="ChEBI" id="CHEBI:30616"/>
        <dbReference type="ChEBI" id="CHEBI:83421"/>
        <dbReference type="ChEBI" id="CHEBI:456216"/>
        <dbReference type="EC" id="2.7.11.1"/>
    </reaction>
</comment>
<evidence type="ECO:0000256" key="5">
    <source>
        <dbReference type="ARBA" id="ARBA00022777"/>
    </source>
</evidence>
<dbReference type="Gene3D" id="1.10.510.10">
    <property type="entry name" value="Transferase(Phosphotransferase) domain 1"/>
    <property type="match status" value="1"/>
</dbReference>
<dbReference type="PROSITE" id="PS00108">
    <property type="entry name" value="PROTEIN_KINASE_ST"/>
    <property type="match status" value="1"/>
</dbReference>
<dbReference type="Proteomes" id="UP000604046">
    <property type="component" value="Unassembled WGS sequence"/>
</dbReference>
<evidence type="ECO:0000256" key="8">
    <source>
        <dbReference type="ARBA" id="ARBA00048679"/>
    </source>
</evidence>
<reference evidence="10" key="1">
    <citation type="submission" date="2021-02" db="EMBL/GenBank/DDBJ databases">
        <authorList>
            <person name="Dougan E. K."/>
            <person name="Rhodes N."/>
            <person name="Thang M."/>
            <person name="Chan C."/>
        </authorList>
    </citation>
    <scope>NUCLEOTIDE SEQUENCE</scope>
</reference>
<dbReference type="PANTHER" id="PTHR44899:SF3">
    <property type="entry name" value="SERINE_THREONINE-PROTEIN KINASE NEK1"/>
    <property type="match status" value="1"/>
</dbReference>
<dbReference type="PANTHER" id="PTHR44899">
    <property type="entry name" value="CAMK FAMILY PROTEIN KINASE"/>
    <property type="match status" value="1"/>
</dbReference>
<dbReference type="EMBL" id="CAJNDS010000291">
    <property type="protein sequence ID" value="CAE7039645.1"/>
    <property type="molecule type" value="Genomic_DNA"/>
</dbReference>
<evidence type="ECO:0000313" key="11">
    <source>
        <dbReference type="Proteomes" id="UP000604046"/>
    </source>
</evidence>
<feature type="domain" description="Protein kinase" evidence="9">
    <location>
        <begin position="1"/>
        <end position="133"/>
    </location>
</feature>
<evidence type="ECO:0000256" key="2">
    <source>
        <dbReference type="ARBA" id="ARBA00022527"/>
    </source>
</evidence>
<keyword evidence="4" id="KW-0547">Nucleotide-binding</keyword>
<evidence type="ECO:0000256" key="7">
    <source>
        <dbReference type="ARBA" id="ARBA00047899"/>
    </source>
</evidence>
<evidence type="ECO:0000256" key="1">
    <source>
        <dbReference type="ARBA" id="ARBA00012513"/>
    </source>
</evidence>
<evidence type="ECO:0000256" key="6">
    <source>
        <dbReference type="ARBA" id="ARBA00022840"/>
    </source>
</evidence>
<evidence type="ECO:0000313" key="10">
    <source>
        <dbReference type="EMBL" id="CAE7039645.1"/>
    </source>
</evidence>
<protein>
    <recommendedName>
        <fullName evidence="1">non-specific serine/threonine protein kinase</fullName>
        <ecNumber evidence="1">2.7.11.1</ecNumber>
    </recommendedName>
</protein>
<dbReference type="EC" id="2.7.11.1" evidence="1"/>
<gene>
    <name evidence="10" type="primary">CIPK10</name>
    <name evidence="10" type="ORF">SNAT2548_LOCUS4721</name>
</gene>
<keyword evidence="2" id="KW-0723">Serine/threonine-protein kinase</keyword>
<proteinExistence type="predicted"/>
<name>A0A812IHY4_9DINO</name>
<dbReference type="SUPFAM" id="SSF56112">
    <property type="entry name" value="Protein kinase-like (PK-like)"/>
    <property type="match status" value="1"/>
</dbReference>
<accession>A0A812IHY4</accession>
<comment type="catalytic activity">
    <reaction evidence="7">
        <text>L-threonyl-[protein] + ATP = O-phospho-L-threonyl-[protein] + ADP + H(+)</text>
        <dbReference type="Rhea" id="RHEA:46608"/>
        <dbReference type="Rhea" id="RHEA-COMP:11060"/>
        <dbReference type="Rhea" id="RHEA-COMP:11605"/>
        <dbReference type="ChEBI" id="CHEBI:15378"/>
        <dbReference type="ChEBI" id="CHEBI:30013"/>
        <dbReference type="ChEBI" id="CHEBI:30616"/>
        <dbReference type="ChEBI" id="CHEBI:61977"/>
        <dbReference type="ChEBI" id="CHEBI:456216"/>
        <dbReference type="EC" id="2.7.11.1"/>
    </reaction>
</comment>
<dbReference type="PROSITE" id="PS50011">
    <property type="entry name" value="PROTEIN_KINASE_DOM"/>
    <property type="match status" value="1"/>
</dbReference>
<keyword evidence="6" id="KW-0067">ATP-binding</keyword>
<organism evidence="10 11">
    <name type="scientific">Symbiodinium natans</name>
    <dbReference type="NCBI Taxonomy" id="878477"/>
    <lineage>
        <taxon>Eukaryota</taxon>
        <taxon>Sar</taxon>
        <taxon>Alveolata</taxon>
        <taxon>Dinophyceae</taxon>
        <taxon>Suessiales</taxon>
        <taxon>Symbiodiniaceae</taxon>
        <taxon>Symbiodinium</taxon>
    </lineage>
</organism>
<dbReference type="InterPro" id="IPR000719">
    <property type="entry name" value="Prot_kinase_dom"/>
</dbReference>
<dbReference type="OrthoDB" id="40902at2759"/>
<dbReference type="SMART" id="SM00220">
    <property type="entry name" value="S_TKc"/>
    <property type="match status" value="1"/>
</dbReference>